<dbReference type="AlphaFoldDB" id="A0A2P6QPJ7"/>
<feature type="signal peptide" evidence="1">
    <location>
        <begin position="1"/>
        <end position="21"/>
    </location>
</feature>
<dbReference type="STRING" id="74649.A0A2P6QPJ7"/>
<dbReference type="OrthoDB" id="1914642at2759"/>
<keyword evidence="1" id="KW-0732">Signal</keyword>
<evidence type="ECO:0000256" key="1">
    <source>
        <dbReference type="SAM" id="SignalP"/>
    </source>
</evidence>
<dbReference type="PANTHER" id="PTHR33881:SF7">
    <property type="entry name" value="NEUROGENIC LOCUS NOTCH-LIKE PROTEIN"/>
    <property type="match status" value="1"/>
</dbReference>
<keyword evidence="3" id="KW-1185">Reference proteome</keyword>
<protein>
    <recommendedName>
        <fullName evidence="4">EGF-like domain-containing protein</fullName>
    </recommendedName>
</protein>
<dbReference type="Gramene" id="PRQ36087">
    <property type="protein sequence ID" value="PRQ36087"/>
    <property type="gene ID" value="RchiOBHm_Chr4g0387581"/>
</dbReference>
<gene>
    <name evidence="2" type="ORF">RchiOBHm_Chr4g0387581</name>
</gene>
<dbReference type="Proteomes" id="UP000238479">
    <property type="component" value="Chromosome 4"/>
</dbReference>
<evidence type="ECO:0000313" key="2">
    <source>
        <dbReference type="EMBL" id="PRQ36087.1"/>
    </source>
</evidence>
<sequence>MAFPIICVFLAMFLPLESVTAESLGDILAPVISPVMVDVCKGIECGKGTCKPSTSSTFFFECECDSGWNRTTIENSDHFKFLPCVIPNCNLDYSCAKAPAPISDKSNKTNTSIFDPCYWMDCGGGTCNKTSKLAYKCECGEGYYNLLNVTTFPCFKECAIGIDCANLGISVSNKSTSPPPPALADNSSSTTHANSITLVILIMFVVMVHGI</sequence>
<evidence type="ECO:0008006" key="4">
    <source>
        <dbReference type="Google" id="ProtNLM"/>
    </source>
</evidence>
<name>A0A2P6QPJ7_ROSCH</name>
<dbReference type="PANTHER" id="PTHR33881">
    <property type="entry name" value="NEUROGENIC LOCUS NOTCH-LIKE PROTEIN"/>
    <property type="match status" value="1"/>
</dbReference>
<evidence type="ECO:0000313" key="3">
    <source>
        <dbReference type="Proteomes" id="UP000238479"/>
    </source>
</evidence>
<dbReference type="OMA" id="CTIKMEC"/>
<accession>A0A2P6QPJ7</accession>
<reference evidence="2 3" key="1">
    <citation type="journal article" date="2018" name="Nat. Genet.">
        <title>The Rosa genome provides new insights in the design of modern roses.</title>
        <authorList>
            <person name="Bendahmane M."/>
        </authorList>
    </citation>
    <scope>NUCLEOTIDE SEQUENCE [LARGE SCALE GENOMIC DNA]</scope>
    <source>
        <strain evidence="3">cv. Old Blush</strain>
    </source>
</reference>
<organism evidence="2 3">
    <name type="scientific">Rosa chinensis</name>
    <name type="common">China rose</name>
    <dbReference type="NCBI Taxonomy" id="74649"/>
    <lineage>
        <taxon>Eukaryota</taxon>
        <taxon>Viridiplantae</taxon>
        <taxon>Streptophyta</taxon>
        <taxon>Embryophyta</taxon>
        <taxon>Tracheophyta</taxon>
        <taxon>Spermatophyta</taxon>
        <taxon>Magnoliopsida</taxon>
        <taxon>eudicotyledons</taxon>
        <taxon>Gunneridae</taxon>
        <taxon>Pentapetalae</taxon>
        <taxon>rosids</taxon>
        <taxon>fabids</taxon>
        <taxon>Rosales</taxon>
        <taxon>Rosaceae</taxon>
        <taxon>Rosoideae</taxon>
        <taxon>Rosoideae incertae sedis</taxon>
        <taxon>Rosa</taxon>
    </lineage>
</organism>
<feature type="chain" id="PRO_5015176675" description="EGF-like domain-containing protein" evidence="1">
    <location>
        <begin position="22"/>
        <end position="211"/>
    </location>
</feature>
<comment type="caution">
    <text evidence="2">The sequence shown here is derived from an EMBL/GenBank/DDBJ whole genome shotgun (WGS) entry which is preliminary data.</text>
</comment>
<dbReference type="EMBL" id="PDCK01000042">
    <property type="protein sequence ID" value="PRQ36087.1"/>
    <property type="molecule type" value="Genomic_DNA"/>
</dbReference>
<proteinExistence type="predicted"/>